<dbReference type="GO" id="GO:0005634">
    <property type="term" value="C:nucleus"/>
    <property type="evidence" value="ECO:0007669"/>
    <property type="project" value="TreeGrafter"/>
</dbReference>
<dbReference type="Ensembl" id="ENSSTUT00000070213.1">
    <property type="protein sequence ID" value="ENSSTUP00000066217.1"/>
    <property type="gene ID" value="ENSSTUG00000028988.1"/>
</dbReference>
<dbReference type="Pfam" id="PF13873">
    <property type="entry name" value="Myb_DNA-bind_5"/>
    <property type="match status" value="1"/>
</dbReference>
<evidence type="ECO:0000313" key="4">
    <source>
        <dbReference type="Proteomes" id="UP000472277"/>
    </source>
</evidence>
<feature type="compositionally biased region" description="Acidic residues" evidence="1">
    <location>
        <begin position="240"/>
        <end position="259"/>
    </location>
</feature>
<dbReference type="Proteomes" id="UP000472277">
    <property type="component" value="Chromosome 3"/>
</dbReference>
<reference evidence="3" key="1">
    <citation type="submission" date="2025-08" db="UniProtKB">
        <authorList>
            <consortium name="Ensembl"/>
        </authorList>
    </citation>
    <scope>IDENTIFICATION</scope>
</reference>
<dbReference type="KEGG" id="stru:115164354"/>
<dbReference type="GeneTree" id="ENSGT00990000203729"/>
<keyword evidence="4" id="KW-1185">Reference proteome</keyword>
<dbReference type="PANTHER" id="PTHR23098:SF22">
    <property type="entry name" value="MYB-LIKE DOMAIN-CONTAINING PROTEIN"/>
    <property type="match status" value="1"/>
</dbReference>
<dbReference type="FunCoup" id="A0A674B595">
    <property type="interactions" value="128"/>
</dbReference>
<evidence type="ECO:0000256" key="1">
    <source>
        <dbReference type="SAM" id="MobiDB-lite"/>
    </source>
</evidence>
<feature type="region of interest" description="Disordered" evidence="1">
    <location>
        <begin position="16"/>
        <end position="56"/>
    </location>
</feature>
<evidence type="ECO:0000313" key="3">
    <source>
        <dbReference type="Ensembl" id="ENSSTUP00000066217.1"/>
    </source>
</evidence>
<name>A0A674B595_SALTR</name>
<feature type="region of interest" description="Disordered" evidence="1">
    <location>
        <begin position="392"/>
        <end position="436"/>
    </location>
</feature>
<proteinExistence type="predicted"/>
<dbReference type="OMA" id="DMGEPEC"/>
<dbReference type="PANTHER" id="PTHR23098">
    <property type="entry name" value="AGAP001331-PA-RELATED"/>
    <property type="match status" value="1"/>
</dbReference>
<feature type="domain" description="Myb/SANT-like DNA-binding" evidence="2">
    <location>
        <begin position="101"/>
        <end position="176"/>
    </location>
</feature>
<dbReference type="AlphaFoldDB" id="A0A674B595"/>
<dbReference type="InterPro" id="IPR028002">
    <property type="entry name" value="Myb_DNA-bind_5"/>
</dbReference>
<feature type="region of interest" description="Disordered" evidence="1">
    <location>
        <begin position="178"/>
        <end position="320"/>
    </location>
</feature>
<gene>
    <name evidence="3" type="primary">LOC115164354</name>
</gene>
<dbReference type="InParanoid" id="A0A674B595"/>
<organism evidence="3 4">
    <name type="scientific">Salmo trutta</name>
    <name type="common">Brown trout</name>
    <dbReference type="NCBI Taxonomy" id="8032"/>
    <lineage>
        <taxon>Eukaryota</taxon>
        <taxon>Metazoa</taxon>
        <taxon>Chordata</taxon>
        <taxon>Craniata</taxon>
        <taxon>Vertebrata</taxon>
        <taxon>Euteleostomi</taxon>
        <taxon>Actinopterygii</taxon>
        <taxon>Neopterygii</taxon>
        <taxon>Teleostei</taxon>
        <taxon>Protacanthopterygii</taxon>
        <taxon>Salmoniformes</taxon>
        <taxon>Salmonidae</taxon>
        <taxon>Salmoninae</taxon>
        <taxon>Salmo</taxon>
    </lineage>
</organism>
<accession>A0A674B595</accession>
<dbReference type="RefSeq" id="XP_029572617.1">
    <property type="nucleotide sequence ID" value="XM_029716757.1"/>
</dbReference>
<dbReference type="GeneID" id="115164354"/>
<sequence length="545" mass="60694">MTEYYEEGGLLYEHSPPMHIKVESPEGPFGGGVSEDGFPREDEDSEGSCDQSSGLPGGLPFNVVVVHPNIMTPGMSSDDLLSMEQHRVMSSVLAAGGAGKRKSRFSGAELEVLVSEVTRCEGELFGPAGRLRRRERERIWAGILERVNAVSRVPRTLREVKKRWDDLKRRNGGRLADARHRTCYLPSNRGSSMLGRSAQASPRLHQARQKQSTRGKASFTCFTDTEPVGGGEGLERDGFEKDEDSGEREGEVGEAECEGAESSMEEKLGLGLGLGIGPPPNSERWLPPSPLYSAPFLNGTPQPSPQPSLGAQQGPLEAPPRGLWLEDELRGVGEAALQLGDRVEQSLREFGEGFRRDMRTLVASQETLATSLQQNNVLLQRLLGVLEAQQQQQQPLPQQQPHHSQKQQPQQSIMQQPQQLQQQQPQPQQPIQQPQQQQIQPQQLLLQQPQLVQQQQQQIQQQQLLLQQPQLVQQQQQQIQLLPQQPQQQHPQSPTNQPTLAVASVPPPPDILDGTTRPDPPAVINGTVQRPRRGRIVDHRRRRRR</sequence>
<feature type="compositionally biased region" description="Basic residues" evidence="1">
    <location>
        <begin position="530"/>
        <end position="545"/>
    </location>
</feature>
<protein>
    <submittedName>
        <fullName evidence="3">Si:ch211-261d7.3</fullName>
    </submittedName>
</protein>
<dbReference type="OrthoDB" id="9940550at2759"/>
<evidence type="ECO:0000259" key="2">
    <source>
        <dbReference type="Pfam" id="PF13873"/>
    </source>
</evidence>
<feature type="compositionally biased region" description="Low complexity" evidence="1">
    <location>
        <begin position="482"/>
        <end position="494"/>
    </location>
</feature>
<feature type="region of interest" description="Disordered" evidence="1">
    <location>
        <begin position="482"/>
        <end position="545"/>
    </location>
</feature>
<feature type="compositionally biased region" description="Polar residues" evidence="1">
    <location>
        <begin position="214"/>
        <end position="223"/>
    </location>
</feature>
<reference evidence="3" key="2">
    <citation type="submission" date="2025-09" db="UniProtKB">
        <authorList>
            <consortium name="Ensembl"/>
        </authorList>
    </citation>
    <scope>IDENTIFICATION</scope>
</reference>